<protein>
    <submittedName>
        <fullName evidence="1">Uncharacterized protein</fullName>
    </submittedName>
</protein>
<comment type="caution">
    <text evidence="1">The sequence shown here is derived from an EMBL/GenBank/DDBJ whole genome shotgun (WGS) entry which is preliminary data.</text>
</comment>
<dbReference type="Proteomes" id="UP000306196">
    <property type="component" value="Unassembled WGS sequence"/>
</dbReference>
<proteinExistence type="predicted"/>
<dbReference type="AlphaFoldDB" id="A0A5R8KKS2"/>
<organism evidence="1 2">
    <name type="scientific">Phragmitibacter flavus</name>
    <dbReference type="NCBI Taxonomy" id="2576071"/>
    <lineage>
        <taxon>Bacteria</taxon>
        <taxon>Pseudomonadati</taxon>
        <taxon>Verrucomicrobiota</taxon>
        <taxon>Verrucomicrobiia</taxon>
        <taxon>Verrucomicrobiales</taxon>
        <taxon>Verrucomicrobiaceae</taxon>
        <taxon>Phragmitibacter</taxon>
    </lineage>
</organism>
<evidence type="ECO:0000313" key="2">
    <source>
        <dbReference type="Proteomes" id="UP000306196"/>
    </source>
</evidence>
<sequence>MSFIITHRYGAQDREDDVSVLPTLLRELDDRKQDTEHGSVAVTHESEWCMSVSRNGYVIFEHLEDGGERHMRGVSEAKIIELWSLLAIGDITTIQKEPWKLGYQ</sequence>
<accession>A0A5R8KKS2</accession>
<evidence type="ECO:0000313" key="1">
    <source>
        <dbReference type="EMBL" id="TLD72555.1"/>
    </source>
</evidence>
<dbReference type="EMBL" id="VAUV01000001">
    <property type="protein sequence ID" value="TLD72555.1"/>
    <property type="molecule type" value="Genomic_DNA"/>
</dbReference>
<dbReference type="OrthoDB" id="7063156at2"/>
<keyword evidence="2" id="KW-1185">Reference proteome</keyword>
<name>A0A5R8KKS2_9BACT</name>
<reference evidence="1 2" key="1">
    <citation type="submission" date="2019-05" db="EMBL/GenBank/DDBJ databases">
        <title>Verrucobacter flavum gen. nov., sp. nov. a new member of the family Verrucomicrobiaceae.</title>
        <authorList>
            <person name="Szuroczki S."/>
            <person name="Abbaszade G."/>
            <person name="Szabo A."/>
            <person name="Felfoldi T."/>
            <person name="Schumann P."/>
            <person name="Boka K."/>
            <person name="Keki Z."/>
            <person name="Toumi M."/>
            <person name="Toth E."/>
        </authorList>
    </citation>
    <scope>NUCLEOTIDE SEQUENCE [LARGE SCALE GENOMIC DNA]</scope>
    <source>
        <strain evidence="1 2">MG-N-17</strain>
    </source>
</reference>
<gene>
    <name evidence="1" type="ORF">FEM03_00320</name>
</gene>
<dbReference type="RefSeq" id="WP_138084179.1">
    <property type="nucleotide sequence ID" value="NZ_VAUV01000001.1"/>
</dbReference>